<keyword evidence="2" id="KW-1185">Reference proteome</keyword>
<reference evidence="1" key="1">
    <citation type="submission" date="2022-09" db="EMBL/GenBank/DDBJ databases">
        <title>Chromosome-level assembly of Trichoderma breve T069, a fungus used in development of biopesticide product.</title>
        <authorList>
            <person name="Lin R."/>
            <person name="Liu T."/>
        </authorList>
    </citation>
    <scope>NUCLEOTIDE SEQUENCE</scope>
    <source>
        <strain evidence="1">T069</strain>
    </source>
</reference>
<sequence>MSSVPASTLAPTSTPVIDILARFPVEIINRILDGLHPSLIYFHLFVEPKSAPIQSSSEECQRVRELHLSQCQARPYGLLTYAVLSNDQETVKQMLERASTNAETSGKKPAVVEHAPPSLWKLSEEHKDGHGKMPLILCLTKMAGLKDMTLYVPTFKQVLVAKGADPQAFSTQYETVLKDVLDEDDSAFWKELIEQIES</sequence>
<protein>
    <submittedName>
        <fullName evidence="1">Uncharacterized protein</fullName>
    </submittedName>
</protein>
<dbReference type="GeneID" id="80870031"/>
<evidence type="ECO:0000313" key="1">
    <source>
        <dbReference type="EMBL" id="KAJ4857236.1"/>
    </source>
</evidence>
<dbReference type="AlphaFoldDB" id="A0A9W9BCB7"/>
<name>A0A9W9BCB7_9HYPO</name>
<dbReference type="Proteomes" id="UP001140511">
    <property type="component" value="Unassembled WGS sequence"/>
</dbReference>
<dbReference type="EMBL" id="JAOPEN010000005">
    <property type="protein sequence ID" value="KAJ4857236.1"/>
    <property type="molecule type" value="Genomic_DNA"/>
</dbReference>
<proteinExistence type="predicted"/>
<evidence type="ECO:0000313" key="2">
    <source>
        <dbReference type="Proteomes" id="UP001140511"/>
    </source>
</evidence>
<comment type="caution">
    <text evidence="1">The sequence shown here is derived from an EMBL/GenBank/DDBJ whole genome shotgun (WGS) entry which is preliminary data.</text>
</comment>
<dbReference type="RefSeq" id="XP_056026292.1">
    <property type="nucleotide sequence ID" value="XM_056175343.1"/>
</dbReference>
<organism evidence="1 2">
    <name type="scientific">Trichoderma breve</name>
    <dbReference type="NCBI Taxonomy" id="2034170"/>
    <lineage>
        <taxon>Eukaryota</taxon>
        <taxon>Fungi</taxon>
        <taxon>Dikarya</taxon>
        <taxon>Ascomycota</taxon>
        <taxon>Pezizomycotina</taxon>
        <taxon>Sordariomycetes</taxon>
        <taxon>Hypocreomycetidae</taxon>
        <taxon>Hypocreales</taxon>
        <taxon>Hypocreaceae</taxon>
        <taxon>Trichoderma</taxon>
    </lineage>
</organism>
<gene>
    <name evidence="1" type="ORF">T069G_08133</name>
</gene>
<accession>A0A9W9BCB7</accession>